<proteinExistence type="predicted"/>
<dbReference type="EMBL" id="HBGZ01017895">
    <property type="protein sequence ID" value="CAD9608381.1"/>
    <property type="molecule type" value="Transcribed_RNA"/>
</dbReference>
<evidence type="ECO:0000313" key="2">
    <source>
        <dbReference type="EMBL" id="CAD9608381.1"/>
    </source>
</evidence>
<gene>
    <name evidence="2" type="ORF">SMAR0320_LOCUS12870</name>
</gene>
<dbReference type="AlphaFoldDB" id="A0A7S2PNE5"/>
<feature type="region of interest" description="Disordered" evidence="1">
    <location>
        <begin position="127"/>
        <end position="163"/>
    </location>
</feature>
<evidence type="ECO:0000256" key="1">
    <source>
        <dbReference type="SAM" id="MobiDB-lite"/>
    </source>
</evidence>
<accession>A0A7S2PNE5</accession>
<reference evidence="2" key="1">
    <citation type="submission" date="2021-01" db="EMBL/GenBank/DDBJ databases">
        <authorList>
            <person name="Corre E."/>
            <person name="Pelletier E."/>
            <person name="Niang G."/>
            <person name="Scheremetjew M."/>
            <person name="Finn R."/>
            <person name="Kale V."/>
            <person name="Holt S."/>
            <person name="Cochrane G."/>
            <person name="Meng A."/>
            <person name="Brown T."/>
            <person name="Cohen L."/>
        </authorList>
    </citation>
    <scope>NUCLEOTIDE SEQUENCE</scope>
    <source>
        <strain evidence="2">SM1012Den-03</strain>
    </source>
</reference>
<name>A0A7S2PNE5_9STRA</name>
<sequence length="414" mass="45407">MSRREQLAVPSNADACVELLRVTLLSLEGIELSEETLLPNCGSSSSGRKKLAAVSNQYRITAWAGFRSSFPTGCLSVPASHYSTIFQSEGNLLAVESDQIEFDSSTSSLEGSGPVGLVHWQDSLQYDERQPSNDGGVEQLTKTPQHHLQVSLPPPPTHSETTQACDDLMLPDIIEIHACIACNLINPQSEDSTDDFTIQSYRKKGQNTSCTKEEHFSHGIAHIKIPSREQSTVNNLDLSGFSRPGGKVVMLPIRTKPPTNETDKILARFVNNAILSLRVERLTVPTQQFNKCKETQRHYINSDWNGDICAPASINSFESQGKGNHIVRAGQIMNDIRQTFSSQVSNLRKSDEEQLASHDLEPSQSRLLPKKSFSQLLNLTCGTLGDVLQGDEMGMYDQSDTVDSSLATADVMGG</sequence>
<protein>
    <submittedName>
        <fullName evidence="2">Uncharacterized protein</fullName>
    </submittedName>
</protein>
<organism evidence="2">
    <name type="scientific">Skeletonema marinoi</name>
    <dbReference type="NCBI Taxonomy" id="267567"/>
    <lineage>
        <taxon>Eukaryota</taxon>
        <taxon>Sar</taxon>
        <taxon>Stramenopiles</taxon>
        <taxon>Ochrophyta</taxon>
        <taxon>Bacillariophyta</taxon>
        <taxon>Coscinodiscophyceae</taxon>
        <taxon>Thalassiosirophycidae</taxon>
        <taxon>Thalassiosirales</taxon>
        <taxon>Skeletonemataceae</taxon>
        <taxon>Skeletonema</taxon>
        <taxon>Skeletonema marinoi-dohrnii complex</taxon>
    </lineage>
</organism>